<organism evidence="1 2">
    <name type="scientific">Sphingomonas jinjuensis</name>
    <dbReference type="NCBI Taxonomy" id="535907"/>
    <lineage>
        <taxon>Bacteria</taxon>
        <taxon>Pseudomonadati</taxon>
        <taxon>Pseudomonadota</taxon>
        <taxon>Alphaproteobacteria</taxon>
        <taxon>Sphingomonadales</taxon>
        <taxon>Sphingomonadaceae</taxon>
        <taxon>Sphingomonas</taxon>
    </lineage>
</organism>
<dbReference type="EMBL" id="JACIEV010000004">
    <property type="protein sequence ID" value="MBB4153780.1"/>
    <property type="molecule type" value="Genomic_DNA"/>
</dbReference>
<protein>
    <recommendedName>
        <fullName evidence="3">Mth938-like domain-containing protein</fullName>
    </recommendedName>
</protein>
<dbReference type="PANTHER" id="PTHR21192">
    <property type="entry name" value="NUCLEAR PROTEIN E3-3"/>
    <property type="match status" value="1"/>
</dbReference>
<dbReference type="PANTHER" id="PTHR21192:SF2">
    <property type="entry name" value="NADH DEHYDROGENASE [UBIQUINONE] 1 ALPHA SUBCOMPLEX ASSEMBLY FACTOR 3"/>
    <property type="match status" value="1"/>
</dbReference>
<gene>
    <name evidence="1" type="ORF">GGQ80_001686</name>
</gene>
<evidence type="ECO:0000313" key="1">
    <source>
        <dbReference type="EMBL" id="MBB4153780.1"/>
    </source>
</evidence>
<dbReference type="AlphaFoldDB" id="A0A840F773"/>
<dbReference type="InterPro" id="IPR036748">
    <property type="entry name" value="MTH938-like_sf"/>
</dbReference>
<dbReference type="Pfam" id="PF04430">
    <property type="entry name" value="DUF498"/>
    <property type="match status" value="1"/>
</dbReference>
<dbReference type="InterPro" id="IPR007523">
    <property type="entry name" value="NDUFAF3/AAMDC"/>
</dbReference>
<evidence type="ECO:0000313" key="2">
    <source>
        <dbReference type="Proteomes" id="UP000529795"/>
    </source>
</evidence>
<dbReference type="Proteomes" id="UP000529795">
    <property type="component" value="Unassembled WGS sequence"/>
</dbReference>
<keyword evidence="2" id="KW-1185">Reference proteome</keyword>
<dbReference type="Gene3D" id="3.40.1230.10">
    <property type="entry name" value="MTH938-like"/>
    <property type="match status" value="1"/>
</dbReference>
<reference evidence="1 2" key="1">
    <citation type="submission" date="2020-08" db="EMBL/GenBank/DDBJ databases">
        <title>Genomic Encyclopedia of Type Strains, Phase IV (KMG-IV): sequencing the most valuable type-strain genomes for metagenomic binning, comparative biology and taxonomic classification.</title>
        <authorList>
            <person name="Goeker M."/>
        </authorList>
    </citation>
    <scope>NUCLEOTIDE SEQUENCE [LARGE SCALE GENOMIC DNA]</scope>
    <source>
        <strain evidence="1 2">YC6723</strain>
    </source>
</reference>
<dbReference type="RefSeq" id="WP_183983676.1">
    <property type="nucleotide sequence ID" value="NZ_JACIEV010000004.1"/>
</dbReference>
<dbReference type="SUPFAM" id="SSF64076">
    <property type="entry name" value="MTH938-like"/>
    <property type="match status" value="1"/>
</dbReference>
<sequence>MERERPAGGPIVLGFTAGGFRVGETAYPALLMTIEEAMAWTPPALDALTIDDLAPILTPVPEFVLIGTGATLARPPAALVKALDDRGIGIEAMDSRAAARAWGVLRSEGRGIAAALLPL</sequence>
<comment type="caution">
    <text evidence="1">The sequence shown here is derived from an EMBL/GenBank/DDBJ whole genome shotgun (WGS) entry which is preliminary data.</text>
</comment>
<name>A0A840F773_9SPHN</name>
<proteinExistence type="predicted"/>
<accession>A0A840F773</accession>
<evidence type="ECO:0008006" key="3">
    <source>
        <dbReference type="Google" id="ProtNLM"/>
    </source>
</evidence>